<evidence type="ECO:0000259" key="1">
    <source>
        <dbReference type="Pfam" id="PF12804"/>
    </source>
</evidence>
<evidence type="ECO:0000313" key="2">
    <source>
        <dbReference type="EMBL" id="TXN31251.1"/>
    </source>
</evidence>
<dbReference type="InterPro" id="IPR025877">
    <property type="entry name" value="MobA-like_NTP_Trfase"/>
</dbReference>
<dbReference type="SUPFAM" id="SSF53448">
    <property type="entry name" value="Nucleotide-diphospho-sugar transferases"/>
    <property type="match status" value="1"/>
</dbReference>
<feature type="domain" description="MobA-like NTP transferase" evidence="1">
    <location>
        <begin position="11"/>
        <end position="168"/>
    </location>
</feature>
<dbReference type="Gene3D" id="3.90.550.10">
    <property type="entry name" value="Spore Coat Polysaccharide Biosynthesis Protein SpsA, Chain A"/>
    <property type="match status" value="1"/>
</dbReference>
<comment type="caution">
    <text evidence="2">The sequence shown here is derived from an EMBL/GenBank/DDBJ whole genome shotgun (WGS) entry which is preliminary data.</text>
</comment>
<dbReference type="CDD" id="cd04182">
    <property type="entry name" value="GT_2_like_f"/>
    <property type="match status" value="1"/>
</dbReference>
<protein>
    <submittedName>
        <fullName evidence="2">Nucleotidyltransferase family protein</fullName>
    </submittedName>
</protein>
<reference evidence="2 3" key="1">
    <citation type="submission" date="2019-08" db="EMBL/GenBank/DDBJ databases">
        <title>Bacterial whole genome sequence for Glaciihabitans sp. CHu50b-6-2.</title>
        <authorList>
            <person name="Jin L."/>
        </authorList>
    </citation>
    <scope>NUCLEOTIDE SEQUENCE [LARGE SCALE GENOMIC DNA]</scope>
    <source>
        <strain evidence="2 3">CHu50b-6-2</strain>
    </source>
</reference>
<dbReference type="EMBL" id="VRMG01000005">
    <property type="protein sequence ID" value="TXN31251.1"/>
    <property type="molecule type" value="Genomic_DNA"/>
</dbReference>
<dbReference type="Proteomes" id="UP000321379">
    <property type="component" value="Unassembled WGS sequence"/>
</dbReference>
<dbReference type="PANTHER" id="PTHR43777">
    <property type="entry name" value="MOLYBDENUM COFACTOR CYTIDYLYLTRANSFERASE"/>
    <property type="match status" value="1"/>
</dbReference>
<proteinExistence type="predicted"/>
<dbReference type="GO" id="GO:0016779">
    <property type="term" value="F:nucleotidyltransferase activity"/>
    <property type="evidence" value="ECO:0007669"/>
    <property type="project" value="UniProtKB-ARBA"/>
</dbReference>
<dbReference type="Pfam" id="PF12804">
    <property type="entry name" value="NTP_transf_3"/>
    <property type="match status" value="1"/>
</dbReference>
<gene>
    <name evidence="2" type="ORF">FVP33_06685</name>
</gene>
<dbReference type="PANTHER" id="PTHR43777:SF1">
    <property type="entry name" value="MOLYBDENUM COFACTOR CYTIDYLYLTRANSFERASE"/>
    <property type="match status" value="1"/>
</dbReference>
<dbReference type="AlphaFoldDB" id="A0A5C8URN3"/>
<keyword evidence="3" id="KW-1185">Reference proteome</keyword>
<dbReference type="InterPro" id="IPR029044">
    <property type="entry name" value="Nucleotide-diphossugar_trans"/>
</dbReference>
<sequence>MPPPAEAGVAALVLAAGASVRLGRPKQLLPYRGGVLLDAALDTARESSVDQIVLALGGSAGEVVRAVDTSLCDVVLNPHFGEGCSSSIAAALPAVRPDIGVLVLLLADEPGVGADTVRHLLGGRGDSLIAVCRYDDGIGHPFAFARPVFADLAALHGDKGVWKLIERQAADVREVRVAGRIPLDVDTEEDYRHLLAELEGAR</sequence>
<organism evidence="2 3">
    <name type="scientific">Lacisediminihabitans profunda</name>
    <dbReference type="NCBI Taxonomy" id="2594790"/>
    <lineage>
        <taxon>Bacteria</taxon>
        <taxon>Bacillati</taxon>
        <taxon>Actinomycetota</taxon>
        <taxon>Actinomycetes</taxon>
        <taxon>Micrococcales</taxon>
        <taxon>Microbacteriaceae</taxon>
        <taxon>Lacisediminihabitans</taxon>
    </lineage>
</organism>
<accession>A0A5C8URN3</accession>
<name>A0A5C8URN3_9MICO</name>
<keyword evidence="2" id="KW-0808">Transferase</keyword>
<dbReference type="RefSeq" id="WP_147782837.1">
    <property type="nucleotide sequence ID" value="NZ_VRMG01000005.1"/>
</dbReference>
<evidence type="ECO:0000313" key="3">
    <source>
        <dbReference type="Proteomes" id="UP000321379"/>
    </source>
</evidence>